<evidence type="ECO:0000256" key="8">
    <source>
        <dbReference type="ARBA" id="ARBA00031344"/>
    </source>
</evidence>
<keyword evidence="7" id="KW-0472">Membrane</keyword>
<dbReference type="PANTHER" id="PTHR12961">
    <property type="entry name" value="CONSERVED OLIGOMERIC GOLGI COMPLEX COMPONENT 2"/>
    <property type="match status" value="1"/>
</dbReference>
<dbReference type="GeneID" id="123392340"/>
<comment type="subcellular location">
    <subcellularLocation>
        <location evidence="1">Golgi apparatus membrane</location>
        <topology evidence="1">Peripheral membrane protein</topology>
    </subcellularLocation>
</comment>
<dbReference type="Proteomes" id="UP000000715">
    <property type="component" value="Unplaced"/>
</dbReference>
<keyword evidence="5" id="KW-0653">Protein transport</keyword>
<evidence type="ECO:0000256" key="3">
    <source>
        <dbReference type="ARBA" id="ARBA00020977"/>
    </source>
</evidence>
<dbReference type="Pfam" id="PF06148">
    <property type="entry name" value="COG2_N"/>
    <property type="match status" value="1"/>
</dbReference>
<protein>
    <recommendedName>
        <fullName evidence="3">Conserved oligomeric Golgi complex subunit 2</fullName>
    </recommendedName>
    <alternativeName>
        <fullName evidence="8">Component of oligomeric Golgi complex 2</fullName>
    </alternativeName>
</protein>
<evidence type="ECO:0000256" key="6">
    <source>
        <dbReference type="ARBA" id="ARBA00023034"/>
    </source>
</evidence>
<dbReference type="InterPro" id="IPR024602">
    <property type="entry name" value="COG_su2_N"/>
</dbReference>
<dbReference type="InterPro" id="IPR009316">
    <property type="entry name" value="COG2"/>
</dbReference>
<proteinExistence type="inferred from homology"/>
<keyword evidence="10" id="KW-1185">Reference proteome</keyword>
<comment type="similarity">
    <text evidence="2">Belongs to the COG2 family.</text>
</comment>
<evidence type="ECO:0000256" key="7">
    <source>
        <dbReference type="ARBA" id="ARBA00023136"/>
    </source>
</evidence>
<evidence type="ECO:0000313" key="10">
    <source>
        <dbReference type="Proteomes" id="UP000000715"/>
    </source>
</evidence>
<dbReference type="AlphaFoldDB" id="A0A8U0V292"/>
<evidence type="ECO:0000259" key="9">
    <source>
        <dbReference type="Pfam" id="PF06148"/>
    </source>
</evidence>
<dbReference type="GO" id="GO:0007030">
    <property type="term" value="P:Golgi organization"/>
    <property type="evidence" value="ECO:0007669"/>
    <property type="project" value="InterPro"/>
</dbReference>
<dbReference type="GO" id="GO:0015031">
    <property type="term" value="P:protein transport"/>
    <property type="evidence" value="ECO:0007669"/>
    <property type="project" value="UniProtKB-KW"/>
</dbReference>
<dbReference type="GO" id="GO:0000139">
    <property type="term" value="C:Golgi membrane"/>
    <property type="evidence" value="ECO:0007669"/>
    <property type="project" value="UniProtKB-SubCell"/>
</dbReference>
<keyword evidence="4" id="KW-0813">Transport</keyword>
<keyword evidence="6" id="KW-0333">Golgi apparatus</keyword>
<evidence type="ECO:0000256" key="4">
    <source>
        <dbReference type="ARBA" id="ARBA00022448"/>
    </source>
</evidence>
<sequence>MERSKMNLPKGADTLCFDKDEFMKEDFDVDHFVSDCRKCVQLEELRGDLELYYKLLKIAMVQLINKDYADFFNLSTNLVGMDKALNELSVPLGQLQEVLSLRSSVSEGIRAVDEQMCKQEDIRKKKVIVEQIVESHPDGLKIMYANKLLEFVPHHCRLLREVTGGAISRKKRLGHRQYRLKDNRLKTEWRTQLSASQGETFEESNPTATLILDF</sequence>
<reference evidence="11" key="1">
    <citation type="submission" date="2025-08" db="UniProtKB">
        <authorList>
            <consortium name="RefSeq"/>
        </authorList>
    </citation>
    <scope>IDENTIFICATION</scope>
    <source>
        <tissue evidence="11">Brain</tissue>
    </source>
</reference>
<feature type="domain" description="Conserved oligomeric Golgi complex subunit 2 N-terminal" evidence="9">
    <location>
        <begin position="15"/>
        <end position="88"/>
    </location>
</feature>
<organism evidence="10 11">
    <name type="scientific">Mustela putorius furo</name>
    <name type="common">European domestic ferret</name>
    <name type="synonym">Mustela furo</name>
    <dbReference type="NCBI Taxonomy" id="9669"/>
    <lineage>
        <taxon>Eukaryota</taxon>
        <taxon>Metazoa</taxon>
        <taxon>Chordata</taxon>
        <taxon>Craniata</taxon>
        <taxon>Vertebrata</taxon>
        <taxon>Euteleostomi</taxon>
        <taxon>Mammalia</taxon>
        <taxon>Eutheria</taxon>
        <taxon>Laurasiatheria</taxon>
        <taxon>Carnivora</taxon>
        <taxon>Caniformia</taxon>
        <taxon>Musteloidea</taxon>
        <taxon>Mustelidae</taxon>
        <taxon>Mustelinae</taxon>
        <taxon>Mustela</taxon>
    </lineage>
</organism>
<evidence type="ECO:0000256" key="1">
    <source>
        <dbReference type="ARBA" id="ARBA00004395"/>
    </source>
</evidence>
<evidence type="ECO:0000313" key="11">
    <source>
        <dbReference type="RefSeq" id="XP_044937080.1"/>
    </source>
</evidence>
<dbReference type="PANTHER" id="PTHR12961:SF0">
    <property type="entry name" value="CONSERVED OLIGOMERIC GOLGI COMPLEX SUBUNIT 2"/>
    <property type="match status" value="1"/>
</dbReference>
<accession>A0A8U0V292</accession>
<gene>
    <name evidence="11" type="primary">LOC123392340</name>
</gene>
<dbReference type="RefSeq" id="XP_044937080.1">
    <property type="nucleotide sequence ID" value="XM_045081145.1"/>
</dbReference>
<dbReference type="GO" id="GO:0017119">
    <property type="term" value="C:Golgi transport complex"/>
    <property type="evidence" value="ECO:0007669"/>
    <property type="project" value="TreeGrafter"/>
</dbReference>
<evidence type="ECO:0000256" key="2">
    <source>
        <dbReference type="ARBA" id="ARBA00007603"/>
    </source>
</evidence>
<dbReference type="GO" id="GO:0006891">
    <property type="term" value="P:intra-Golgi vesicle-mediated transport"/>
    <property type="evidence" value="ECO:0007669"/>
    <property type="project" value="TreeGrafter"/>
</dbReference>
<name>A0A8U0V292_MUSPF</name>
<evidence type="ECO:0000256" key="5">
    <source>
        <dbReference type="ARBA" id="ARBA00022927"/>
    </source>
</evidence>